<reference evidence="2" key="1">
    <citation type="journal article" date="2014" name="Front. Microbiol.">
        <title>High frequency of phylogenetically diverse reductive dehalogenase-homologous genes in deep subseafloor sedimentary metagenomes.</title>
        <authorList>
            <person name="Kawai M."/>
            <person name="Futagami T."/>
            <person name="Toyoda A."/>
            <person name="Takaki Y."/>
            <person name="Nishi S."/>
            <person name="Hori S."/>
            <person name="Arai W."/>
            <person name="Tsubouchi T."/>
            <person name="Morono Y."/>
            <person name="Uchiyama I."/>
            <person name="Ito T."/>
            <person name="Fujiyama A."/>
            <person name="Inagaki F."/>
            <person name="Takami H."/>
        </authorList>
    </citation>
    <scope>NUCLEOTIDE SEQUENCE</scope>
    <source>
        <strain evidence="2">Expedition CK06-06</strain>
    </source>
</reference>
<dbReference type="AlphaFoldDB" id="X1FK21"/>
<protein>
    <recommendedName>
        <fullName evidence="1">DUF3048 domain-containing protein</fullName>
    </recommendedName>
</protein>
<dbReference type="InterPro" id="IPR023158">
    <property type="entry name" value="YerB-like_sf"/>
</dbReference>
<proteinExistence type="predicted"/>
<organism evidence="2">
    <name type="scientific">marine sediment metagenome</name>
    <dbReference type="NCBI Taxonomy" id="412755"/>
    <lineage>
        <taxon>unclassified sequences</taxon>
        <taxon>metagenomes</taxon>
        <taxon>ecological metagenomes</taxon>
    </lineage>
</organism>
<dbReference type="InterPro" id="IPR035328">
    <property type="entry name" value="DUF3048_C"/>
</dbReference>
<dbReference type="Pfam" id="PF17479">
    <property type="entry name" value="DUF3048_C"/>
    <property type="match status" value="1"/>
</dbReference>
<feature type="non-terminal residue" evidence="2">
    <location>
        <position position="1"/>
    </location>
</feature>
<name>X1FK21_9ZZZZ</name>
<accession>X1FK21</accession>
<dbReference type="EMBL" id="BARU01010223">
    <property type="protein sequence ID" value="GAH45991.1"/>
    <property type="molecule type" value="Genomic_DNA"/>
</dbReference>
<gene>
    <name evidence="2" type="ORF">S03H2_19557</name>
</gene>
<comment type="caution">
    <text evidence="2">The sequence shown here is derived from an EMBL/GenBank/DDBJ whole genome shotgun (WGS) entry which is preliminary data.</text>
</comment>
<feature type="domain" description="DUF3048" evidence="1">
    <location>
        <begin position="1"/>
        <end position="73"/>
    </location>
</feature>
<evidence type="ECO:0000313" key="2">
    <source>
        <dbReference type="EMBL" id="GAH45991.1"/>
    </source>
</evidence>
<dbReference type="Gene3D" id="3.50.90.10">
    <property type="entry name" value="YerB-like"/>
    <property type="match status" value="1"/>
</dbReference>
<sequence>NVVILFADHQFVAGSKPGKSEIVDIKLDGTGQAIAFRDGQKFDLQWNRPESTSVLYLTFPDGALYAYKPGNTWYQVIGGSSTMEIQEDGATRFQFAVP</sequence>
<evidence type="ECO:0000259" key="1">
    <source>
        <dbReference type="Pfam" id="PF17479"/>
    </source>
</evidence>
<dbReference type="SUPFAM" id="SSF159774">
    <property type="entry name" value="YerB-like"/>
    <property type="match status" value="1"/>
</dbReference>